<keyword evidence="1" id="KW-0805">Transcription regulation</keyword>
<protein>
    <recommendedName>
        <fullName evidence="4">HTH araC/xylS-type domain-containing protein</fullName>
    </recommendedName>
</protein>
<dbReference type="InterPro" id="IPR018060">
    <property type="entry name" value="HTH_AraC"/>
</dbReference>
<dbReference type="STRING" id="206506.AAV32_08725"/>
<evidence type="ECO:0000256" key="2">
    <source>
        <dbReference type="ARBA" id="ARBA00023125"/>
    </source>
</evidence>
<dbReference type="InterPro" id="IPR053142">
    <property type="entry name" value="PchR_regulatory_protein"/>
</dbReference>
<evidence type="ECO:0000313" key="6">
    <source>
        <dbReference type="Proteomes" id="UP000078084"/>
    </source>
</evidence>
<proteinExistence type="predicted"/>
<dbReference type="GO" id="GO:0043565">
    <property type="term" value="F:sequence-specific DNA binding"/>
    <property type="evidence" value="ECO:0007669"/>
    <property type="project" value="InterPro"/>
</dbReference>
<dbReference type="SUPFAM" id="SSF46689">
    <property type="entry name" value="Homeodomain-like"/>
    <property type="match status" value="2"/>
</dbReference>
<dbReference type="EMBL" id="LBNE01000004">
    <property type="protein sequence ID" value="KKO72059.1"/>
    <property type="molecule type" value="Genomic_DNA"/>
</dbReference>
<dbReference type="PROSITE" id="PS00041">
    <property type="entry name" value="HTH_ARAC_FAMILY_1"/>
    <property type="match status" value="1"/>
</dbReference>
<dbReference type="InterPro" id="IPR018062">
    <property type="entry name" value="HTH_AraC-typ_CS"/>
</dbReference>
<evidence type="ECO:0000256" key="1">
    <source>
        <dbReference type="ARBA" id="ARBA00023015"/>
    </source>
</evidence>
<dbReference type="AlphaFoldDB" id="A0A171KT42"/>
<dbReference type="PANTHER" id="PTHR47893:SF1">
    <property type="entry name" value="REGULATORY PROTEIN PCHR"/>
    <property type="match status" value="1"/>
</dbReference>
<keyword evidence="6" id="KW-1185">Reference proteome</keyword>
<comment type="caution">
    <text evidence="5">The sequence shown here is derived from an EMBL/GenBank/DDBJ whole genome shotgun (WGS) entry which is preliminary data.</text>
</comment>
<keyword evidence="2" id="KW-0238">DNA-binding</keyword>
<keyword evidence="3" id="KW-0804">Transcription</keyword>
<sequence length="310" mass="34445">MTESDFSRPAALAQSAWRRVQLAEDLGRCTTDFLMFDDGLGLAYADYKPLRDLQEASHIEREARSLTVTVALEGASSTVGVDGQRFDFVAGHSTIAAFSKVRGERCFPAHQSIRQLRLIADEALLARYGFACLLGGVQNNQTACHLHFGRHNAAVQTLANTLLHQHGTAANLLDLQIAALSLLSEHIRPLLPPAQPAGRMRSEDQDRMLHARDVLMSQYHQPLTIAYLCTTVGTNELKLKQGFHELFGTTPFRMLTDIRMRKALELLESGQRVSAVAYKVGYQHLSSFSAAFERYYGRTPKSVAGRDKMK</sequence>
<dbReference type="SMART" id="SM00342">
    <property type="entry name" value="HTH_ARAC"/>
    <property type="match status" value="1"/>
</dbReference>
<dbReference type="Gene3D" id="1.10.10.60">
    <property type="entry name" value="Homeodomain-like"/>
    <property type="match status" value="1"/>
</dbReference>
<dbReference type="Pfam" id="PF12833">
    <property type="entry name" value="HTH_18"/>
    <property type="match status" value="1"/>
</dbReference>
<dbReference type="PANTHER" id="PTHR47893">
    <property type="entry name" value="REGULATORY PROTEIN PCHR"/>
    <property type="match status" value="1"/>
</dbReference>
<reference evidence="5 6" key="1">
    <citation type="submission" date="2015-04" db="EMBL/GenBank/DDBJ databases">
        <title>Genome sequence of Kerstersia gyiorum CG1.</title>
        <authorList>
            <person name="Greninger A.L."/>
            <person name="Kozyreva V."/>
            <person name="Chaturvedi V."/>
        </authorList>
    </citation>
    <scope>NUCLEOTIDE SEQUENCE [LARGE SCALE GENOMIC DNA]</scope>
    <source>
        <strain evidence="5 6">CG1</strain>
    </source>
</reference>
<accession>A0A171KT42</accession>
<dbReference type="PATRIC" id="fig|206506.3.peg.1862"/>
<gene>
    <name evidence="5" type="ORF">AAV32_08725</name>
</gene>
<evidence type="ECO:0000313" key="5">
    <source>
        <dbReference type="EMBL" id="KKO72059.1"/>
    </source>
</evidence>
<organism evidence="5 6">
    <name type="scientific">Kerstersia gyiorum</name>
    <dbReference type="NCBI Taxonomy" id="206506"/>
    <lineage>
        <taxon>Bacteria</taxon>
        <taxon>Pseudomonadati</taxon>
        <taxon>Pseudomonadota</taxon>
        <taxon>Betaproteobacteria</taxon>
        <taxon>Burkholderiales</taxon>
        <taxon>Alcaligenaceae</taxon>
        <taxon>Kerstersia</taxon>
    </lineage>
</organism>
<dbReference type="PROSITE" id="PS01124">
    <property type="entry name" value="HTH_ARAC_FAMILY_2"/>
    <property type="match status" value="1"/>
</dbReference>
<dbReference type="InterPro" id="IPR009057">
    <property type="entry name" value="Homeodomain-like_sf"/>
</dbReference>
<name>A0A171KT42_9BURK</name>
<feature type="domain" description="HTH araC/xylS-type" evidence="4">
    <location>
        <begin position="209"/>
        <end position="306"/>
    </location>
</feature>
<dbReference type="GO" id="GO:0003700">
    <property type="term" value="F:DNA-binding transcription factor activity"/>
    <property type="evidence" value="ECO:0007669"/>
    <property type="project" value="InterPro"/>
</dbReference>
<dbReference type="Proteomes" id="UP000078084">
    <property type="component" value="Unassembled WGS sequence"/>
</dbReference>
<evidence type="ECO:0000256" key="3">
    <source>
        <dbReference type="ARBA" id="ARBA00023163"/>
    </source>
</evidence>
<evidence type="ECO:0000259" key="4">
    <source>
        <dbReference type="PROSITE" id="PS01124"/>
    </source>
</evidence>